<dbReference type="Proteomes" id="UP000000390">
    <property type="component" value="Chromosome"/>
</dbReference>
<dbReference type="KEGG" id="hje:HacjB3_02605"/>
<proteinExistence type="predicted"/>
<evidence type="ECO:0000313" key="5">
    <source>
        <dbReference type="Proteomes" id="UP000011645"/>
    </source>
</evidence>
<keyword evidence="1" id="KW-0812">Transmembrane</keyword>
<keyword evidence="1" id="KW-1133">Transmembrane helix</keyword>
<dbReference type="OrthoDB" id="374634at2157"/>
<dbReference type="Proteomes" id="UP000011645">
    <property type="component" value="Unassembled WGS sequence"/>
</dbReference>
<accession>D8J6N7</accession>
<feature type="transmembrane region" description="Helical" evidence="1">
    <location>
        <begin position="7"/>
        <end position="26"/>
    </location>
</feature>
<name>D8J6N7_HALJB</name>
<reference evidence="3 5" key="2">
    <citation type="journal article" date="2014" name="PLoS Genet.">
        <title>Phylogenetically driven sequencing of extremely halophilic archaea reveals strategies for static and dynamic osmo-response.</title>
        <authorList>
            <person name="Becker E.A."/>
            <person name="Seitzer P.M."/>
            <person name="Tritt A."/>
            <person name="Larsen D."/>
            <person name="Krusor M."/>
            <person name="Yao A.I."/>
            <person name="Wu D."/>
            <person name="Madern D."/>
            <person name="Eisen J.A."/>
            <person name="Darling A.E."/>
            <person name="Facciotti M.T."/>
        </authorList>
    </citation>
    <scope>NUCLEOTIDE SEQUENCE [LARGE SCALE GENOMIC DNA]</scope>
    <source>
        <strain evidence="3">B3</strain>
        <strain evidence="5">DSM 18796 / CECT 7217 / JCM 14584 / KCTC 4019 / B3</strain>
    </source>
</reference>
<feature type="transmembrane region" description="Helical" evidence="1">
    <location>
        <begin position="32"/>
        <end position="49"/>
    </location>
</feature>
<gene>
    <name evidence="2" type="ordered locus">HacjB3_02605</name>
    <name evidence="3" type="ORF">C497_16717</name>
</gene>
<reference evidence="2 4" key="1">
    <citation type="journal article" date="2010" name="J. Bacteriol.">
        <title>Complete genome sequence of Halalkalicoccus jeotgali B3(T), an extremely halophilic archaeon.</title>
        <authorList>
            <person name="Roh S.W."/>
            <person name="Nam Y.D."/>
            <person name="Nam S.H."/>
            <person name="Choi S.H."/>
            <person name="Park H.S."/>
            <person name="Bae J.W."/>
        </authorList>
    </citation>
    <scope>NUCLEOTIDE SEQUENCE [LARGE SCALE GENOMIC DNA]</scope>
    <source>
        <strain evidence="2">B3</strain>
        <strain evidence="4">DSM 18796 / CECT 7217 / JCM 14584 / KCTC 4019 / B3</strain>
    </source>
</reference>
<keyword evidence="5" id="KW-1185">Reference proteome</keyword>
<dbReference type="GeneID" id="9418321"/>
<evidence type="ECO:0000313" key="3">
    <source>
        <dbReference type="EMBL" id="ELY34041.1"/>
    </source>
</evidence>
<evidence type="ECO:0000313" key="4">
    <source>
        <dbReference type="Proteomes" id="UP000000390"/>
    </source>
</evidence>
<evidence type="ECO:0000313" key="2">
    <source>
        <dbReference type="EMBL" id="ADJ13914.1"/>
    </source>
</evidence>
<dbReference type="RefSeq" id="WP_008418274.1">
    <property type="nucleotide sequence ID" value="NC_014297.1"/>
</dbReference>
<protein>
    <submittedName>
        <fullName evidence="2">Uncharacterized protein</fullName>
    </submittedName>
</protein>
<sequence length="70" mass="7780">MDSRFRLFIAGLVGALTAFIFTVIAFTGVLNLIETTVFAGIFLVVMIGFERFMLWAETLENAESSTEIAR</sequence>
<organism evidence="2 4">
    <name type="scientific">Halalkalicoccus jeotgali (strain DSM 18796 / CECT 7217 / JCM 14584 / KCTC 4019 / B3)</name>
    <dbReference type="NCBI Taxonomy" id="795797"/>
    <lineage>
        <taxon>Archaea</taxon>
        <taxon>Methanobacteriati</taxon>
        <taxon>Methanobacteriota</taxon>
        <taxon>Stenosarchaea group</taxon>
        <taxon>Halobacteria</taxon>
        <taxon>Halobacteriales</taxon>
        <taxon>Halococcaceae</taxon>
        <taxon>Halalkalicoccus</taxon>
    </lineage>
</organism>
<dbReference type="EMBL" id="AOHV01000042">
    <property type="protein sequence ID" value="ELY34041.1"/>
    <property type="molecule type" value="Genomic_DNA"/>
</dbReference>
<dbReference type="eggNOG" id="arCOG11231">
    <property type="taxonomic scope" value="Archaea"/>
</dbReference>
<dbReference type="AlphaFoldDB" id="D8J6N7"/>
<evidence type="ECO:0000256" key="1">
    <source>
        <dbReference type="SAM" id="Phobius"/>
    </source>
</evidence>
<keyword evidence="1" id="KW-0472">Membrane</keyword>
<dbReference type="PATRIC" id="fig|795797.18.peg.526"/>
<dbReference type="EMBL" id="CP002062">
    <property type="protein sequence ID" value="ADJ13914.1"/>
    <property type="molecule type" value="Genomic_DNA"/>
</dbReference>
<dbReference type="HOGENOM" id="CLU_208214_0_0_2"/>